<evidence type="ECO:0000256" key="1">
    <source>
        <dbReference type="SAM" id="MobiDB-lite"/>
    </source>
</evidence>
<reference evidence="2 3" key="1">
    <citation type="submission" date="2021-06" db="EMBL/GenBank/DDBJ databases">
        <title>Caerostris darwini draft genome.</title>
        <authorList>
            <person name="Kono N."/>
            <person name="Arakawa K."/>
        </authorList>
    </citation>
    <scope>NUCLEOTIDE SEQUENCE [LARGE SCALE GENOMIC DNA]</scope>
</reference>
<evidence type="ECO:0000313" key="3">
    <source>
        <dbReference type="Proteomes" id="UP001054837"/>
    </source>
</evidence>
<dbReference type="EMBL" id="BPLQ01014968">
    <property type="protein sequence ID" value="GIY84740.1"/>
    <property type="molecule type" value="Genomic_DNA"/>
</dbReference>
<organism evidence="2 3">
    <name type="scientific">Caerostris darwini</name>
    <dbReference type="NCBI Taxonomy" id="1538125"/>
    <lineage>
        <taxon>Eukaryota</taxon>
        <taxon>Metazoa</taxon>
        <taxon>Ecdysozoa</taxon>
        <taxon>Arthropoda</taxon>
        <taxon>Chelicerata</taxon>
        <taxon>Arachnida</taxon>
        <taxon>Araneae</taxon>
        <taxon>Araneomorphae</taxon>
        <taxon>Entelegynae</taxon>
        <taxon>Araneoidea</taxon>
        <taxon>Araneidae</taxon>
        <taxon>Caerostris</taxon>
    </lineage>
</organism>
<sequence length="144" mass="16773">MLPQKDPSDYQKHQPSEKSPPNYMLHQKDPSNYLKDQPPEKSPNLYVPETINNIHQTLCYTNYQQNASYYMLHMAPIRSTRLYATSERSTGLYVTPEKSPILYASRSHQQNLPDFTPAYQNNLSDYMLHMIPVRSTRLYASTSL</sequence>
<keyword evidence="3" id="KW-1185">Reference proteome</keyword>
<name>A0AAV4WS30_9ARAC</name>
<proteinExistence type="predicted"/>
<dbReference type="AlphaFoldDB" id="A0AAV4WS30"/>
<evidence type="ECO:0000313" key="2">
    <source>
        <dbReference type="EMBL" id="GIY84740.1"/>
    </source>
</evidence>
<comment type="caution">
    <text evidence="2">The sequence shown here is derived from an EMBL/GenBank/DDBJ whole genome shotgun (WGS) entry which is preliminary data.</text>
</comment>
<protein>
    <submittedName>
        <fullName evidence="2">Uncharacterized protein</fullName>
    </submittedName>
</protein>
<feature type="region of interest" description="Disordered" evidence="1">
    <location>
        <begin position="1"/>
        <end position="44"/>
    </location>
</feature>
<accession>A0AAV4WS30</accession>
<dbReference type="Proteomes" id="UP001054837">
    <property type="component" value="Unassembled WGS sequence"/>
</dbReference>
<gene>
    <name evidence="2" type="ORF">CDAR_454901</name>
</gene>
<feature type="compositionally biased region" description="Basic and acidic residues" evidence="1">
    <location>
        <begin position="1"/>
        <end position="16"/>
    </location>
</feature>